<keyword evidence="2" id="KW-1185">Reference proteome</keyword>
<evidence type="ECO:0000313" key="2">
    <source>
        <dbReference type="Proteomes" id="UP001604277"/>
    </source>
</evidence>
<dbReference type="Proteomes" id="UP001604277">
    <property type="component" value="Unassembled WGS sequence"/>
</dbReference>
<gene>
    <name evidence="1" type="ORF">Fot_07128</name>
</gene>
<sequence length="116" mass="13700">MKDYRVKESWTKIFTENTWPKIFTMNAWPKTENKSRIHYMRPIDHSNSKITVVSEVNNMKLAWCNFEQKSITNNAPIHYIKTTSAVRSLEACANYDSLVGTSWNRFDAREVVPRKR</sequence>
<evidence type="ECO:0000313" key="1">
    <source>
        <dbReference type="EMBL" id="KAL2553509.1"/>
    </source>
</evidence>
<proteinExistence type="predicted"/>
<comment type="caution">
    <text evidence="1">The sequence shown here is derived from an EMBL/GenBank/DDBJ whole genome shotgun (WGS) entry which is preliminary data.</text>
</comment>
<dbReference type="EMBL" id="JBFOLJ010000002">
    <property type="protein sequence ID" value="KAL2553509.1"/>
    <property type="molecule type" value="Genomic_DNA"/>
</dbReference>
<reference evidence="2" key="1">
    <citation type="submission" date="2024-07" db="EMBL/GenBank/DDBJ databases">
        <title>Two chromosome-level genome assemblies of Korean endemic species Abeliophyllum distichum and Forsythia ovata (Oleaceae).</title>
        <authorList>
            <person name="Jang H."/>
        </authorList>
    </citation>
    <scope>NUCLEOTIDE SEQUENCE [LARGE SCALE GENOMIC DNA]</scope>
</reference>
<organism evidence="1 2">
    <name type="scientific">Forsythia ovata</name>
    <dbReference type="NCBI Taxonomy" id="205694"/>
    <lineage>
        <taxon>Eukaryota</taxon>
        <taxon>Viridiplantae</taxon>
        <taxon>Streptophyta</taxon>
        <taxon>Embryophyta</taxon>
        <taxon>Tracheophyta</taxon>
        <taxon>Spermatophyta</taxon>
        <taxon>Magnoliopsida</taxon>
        <taxon>eudicotyledons</taxon>
        <taxon>Gunneridae</taxon>
        <taxon>Pentapetalae</taxon>
        <taxon>asterids</taxon>
        <taxon>lamiids</taxon>
        <taxon>Lamiales</taxon>
        <taxon>Oleaceae</taxon>
        <taxon>Forsythieae</taxon>
        <taxon>Forsythia</taxon>
    </lineage>
</organism>
<name>A0ABD1WV24_9LAMI</name>
<protein>
    <submittedName>
        <fullName evidence="1">Uncharacterized protein</fullName>
    </submittedName>
</protein>
<dbReference type="AlphaFoldDB" id="A0ABD1WV24"/>
<accession>A0ABD1WV24</accession>